<keyword evidence="6" id="KW-0799">Topoisomerase</keyword>
<dbReference type="PANTHER" id="PTHR11390">
    <property type="entry name" value="PROKARYOTIC DNA TOPOISOMERASE"/>
    <property type="match status" value="1"/>
</dbReference>
<dbReference type="InterPro" id="IPR013825">
    <property type="entry name" value="Topo_IA_cen_sub2"/>
</dbReference>
<evidence type="ECO:0000313" key="15">
    <source>
        <dbReference type="EMBL" id="MDQ0255094.1"/>
    </source>
</evidence>
<dbReference type="Pfam" id="PF13342">
    <property type="entry name" value="Toprim_Crpt"/>
    <property type="match status" value="1"/>
</dbReference>
<evidence type="ECO:0000256" key="9">
    <source>
        <dbReference type="ARBA" id="ARBA00030003"/>
    </source>
</evidence>
<evidence type="ECO:0000259" key="13">
    <source>
        <dbReference type="PROSITE" id="PS50880"/>
    </source>
</evidence>
<dbReference type="Gene3D" id="2.70.20.10">
    <property type="entry name" value="Topoisomerase I, domain 3"/>
    <property type="match status" value="1"/>
</dbReference>
<comment type="caution">
    <text evidence="15">The sequence shown here is derived from an EMBL/GenBank/DDBJ whole genome shotgun (WGS) entry which is preliminary data.</text>
</comment>
<dbReference type="InterPro" id="IPR023406">
    <property type="entry name" value="Topo_IA_AS"/>
</dbReference>
<feature type="domain" description="Topo IA-type catalytic" evidence="14">
    <location>
        <begin position="157"/>
        <end position="602"/>
    </location>
</feature>
<gene>
    <name evidence="15" type="ORF">J2S74_002476</name>
</gene>
<dbReference type="PROSITE" id="PS50880">
    <property type="entry name" value="TOPRIM"/>
    <property type="match status" value="1"/>
</dbReference>
<dbReference type="SMART" id="SM00437">
    <property type="entry name" value="TOP1Ac"/>
    <property type="match status" value="1"/>
</dbReference>
<keyword evidence="8 15" id="KW-0413">Isomerase</keyword>
<accession>A0ABT9ZV54</accession>
<dbReference type="InterPro" id="IPR005738">
    <property type="entry name" value="TopoIII"/>
</dbReference>
<dbReference type="NCBIfam" id="NF005829">
    <property type="entry name" value="PRK07726.1"/>
    <property type="match status" value="1"/>
</dbReference>
<proteinExistence type="inferred from homology"/>
<dbReference type="Pfam" id="PF01751">
    <property type="entry name" value="Toprim"/>
    <property type="match status" value="1"/>
</dbReference>
<dbReference type="GO" id="GO:0003917">
    <property type="term" value="F:DNA topoisomerase type I (single strand cut, ATP-independent) activity"/>
    <property type="evidence" value="ECO:0007669"/>
    <property type="project" value="UniProtKB-EC"/>
</dbReference>
<comment type="similarity">
    <text evidence="2">Belongs to the type IA topoisomerase family.</text>
</comment>
<evidence type="ECO:0000256" key="1">
    <source>
        <dbReference type="ARBA" id="ARBA00000213"/>
    </source>
</evidence>
<dbReference type="EC" id="5.6.2.1" evidence="3"/>
<dbReference type="InterPro" id="IPR000380">
    <property type="entry name" value="Topo_IA"/>
</dbReference>
<dbReference type="EMBL" id="JAUSUG010000009">
    <property type="protein sequence ID" value="MDQ0255094.1"/>
    <property type="molecule type" value="Genomic_DNA"/>
</dbReference>
<evidence type="ECO:0000256" key="3">
    <source>
        <dbReference type="ARBA" id="ARBA00012891"/>
    </source>
</evidence>
<dbReference type="CDD" id="cd00186">
    <property type="entry name" value="TOP1Ac"/>
    <property type="match status" value="1"/>
</dbReference>
<evidence type="ECO:0000313" key="16">
    <source>
        <dbReference type="Proteomes" id="UP001230005"/>
    </source>
</evidence>
<evidence type="ECO:0000256" key="10">
    <source>
        <dbReference type="ARBA" id="ARBA00031985"/>
    </source>
</evidence>
<protein>
    <recommendedName>
        <fullName evidence="3">DNA topoisomerase</fullName>
        <ecNumber evidence="3">5.6.2.1</ecNumber>
    </recommendedName>
    <alternativeName>
        <fullName evidence="12">Omega-protein</fullName>
    </alternativeName>
    <alternativeName>
        <fullName evidence="11">Relaxing enzyme</fullName>
    </alternativeName>
    <alternativeName>
        <fullName evidence="9">Swivelase</fullName>
    </alternativeName>
    <alternativeName>
        <fullName evidence="10">Untwisting enzyme</fullName>
    </alternativeName>
</protein>
<dbReference type="InterPro" id="IPR013824">
    <property type="entry name" value="Topo_IA_cen_sub1"/>
</dbReference>
<dbReference type="InterPro" id="IPR003602">
    <property type="entry name" value="Topo_IA_DNA-bd_dom"/>
</dbReference>
<keyword evidence="4" id="KW-0479">Metal-binding</keyword>
<sequence>MKLIIAEKPDQGAKLAAPFNSQKKTGYIEIKPCNLFPEGAYLTWAVGHLCELVPPEQYESKWKKWSMNTLPIVPDRFQHQVMKSKWKQYNIIKDLLHRRNVNEVIIASDAGREGEAIVRIILGLCKNNKPTKRLWISSLTPNAVTQGFNQLLDEKDTRNIYYEAISRSCADWLVGINASRAYTLLLQQQGFSDVFSTGRVQTPTLALIVKREEEINNFKSEPFWEVVATFQKDDSLFQGKWNKDGETRIKDKEMAGRIAEFCKGKMGEISSIEKERKSYQPPYLFNLSSLQATANKLYKYSPQETLDIAQKLYLKGIISYPRSDSSFITKEEAKMLPDIIQKISEVEAYEAFFPLPVESIENNKRFVNEKKVKDHYAIIPTEQVRDPKKLSSDESKIYDLIIKRLIAAHYENAIVDYTTVHSLVDKRATFISKGKETVQEGWRKVIFENQNQKSASNDDQELPSLQEGDELQIPKVDVKAGKTQAPKRFTEGELITLMKTAGKHVEDDELVKVLNRTEGLGTEATRAGIIGVLKDRKYIFVQKNRVFATEKGKLLIRALGKSILASPEMTAKWEQRLSAIGEGEASPAVFMEQVKKLSSKLIKDAVEESKTWVFDGIDVDSVKLAAPRRGKGFGKKTRTVSVGNCKKCDGKVVDKGTFYGCSNYRANKCDFTISKKLLGKSLPLSSIKELLEEGKTKVIKGFQKNDKTFDAALIWNESMGKMEFK</sequence>
<comment type="catalytic activity">
    <reaction evidence="1">
        <text>ATP-independent breakage of single-stranded DNA, followed by passage and rejoining.</text>
        <dbReference type="EC" id="5.6.2.1"/>
    </reaction>
</comment>
<dbReference type="InterPro" id="IPR003601">
    <property type="entry name" value="Topo_IA_2"/>
</dbReference>
<dbReference type="InterPro" id="IPR025589">
    <property type="entry name" value="Toprim_C_rpt"/>
</dbReference>
<evidence type="ECO:0000256" key="6">
    <source>
        <dbReference type="ARBA" id="ARBA00023029"/>
    </source>
</evidence>
<dbReference type="NCBIfam" id="TIGR01056">
    <property type="entry name" value="topB"/>
    <property type="match status" value="1"/>
</dbReference>
<evidence type="ECO:0000256" key="12">
    <source>
        <dbReference type="ARBA" id="ARBA00032877"/>
    </source>
</evidence>
<dbReference type="CDD" id="cd03362">
    <property type="entry name" value="TOPRIM_TopoIA_TopoIII"/>
    <property type="match status" value="1"/>
</dbReference>
<evidence type="ECO:0000259" key="14">
    <source>
        <dbReference type="PROSITE" id="PS52039"/>
    </source>
</evidence>
<dbReference type="RefSeq" id="WP_307325965.1">
    <property type="nucleotide sequence ID" value="NZ_JAUSUG010000009.1"/>
</dbReference>
<dbReference type="SUPFAM" id="SSF56712">
    <property type="entry name" value="Prokaryotic type I DNA topoisomerase"/>
    <property type="match status" value="1"/>
</dbReference>
<evidence type="ECO:0000256" key="11">
    <source>
        <dbReference type="ARBA" id="ARBA00032235"/>
    </source>
</evidence>
<reference evidence="15 16" key="1">
    <citation type="submission" date="2023-07" db="EMBL/GenBank/DDBJ databases">
        <title>Genomic Encyclopedia of Type Strains, Phase IV (KMG-IV): sequencing the most valuable type-strain genomes for metagenomic binning, comparative biology and taxonomic classification.</title>
        <authorList>
            <person name="Goeker M."/>
        </authorList>
    </citation>
    <scope>NUCLEOTIDE SEQUENCE [LARGE SCALE GENOMIC DNA]</scope>
    <source>
        <strain evidence="15 16">DSM 9768</strain>
    </source>
</reference>
<dbReference type="Proteomes" id="UP001230005">
    <property type="component" value="Unassembled WGS sequence"/>
</dbReference>
<evidence type="ECO:0000256" key="4">
    <source>
        <dbReference type="ARBA" id="ARBA00022723"/>
    </source>
</evidence>
<dbReference type="InterPro" id="IPR006171">
    <property type="entry name" value="TOPRIM_dom"/>
</dbReference>
<dbReference type="InterPro" id="IPR013497">
    <property type="entry name" value="Topo_IA_cen"/>
</dbReference>
<evidence type="ECO:0000256" key="2">
    <source>
        <dbReference type="ARBA" id="ARBA00009446"/>
    </source>
</evidence>
<evidence type="ECO:0000256" key="7">
    <source>
        <dbReference type="ARBA" id="ARBA00023125"/>
    </source>
</evidence>
<dbReference type="InterPro" id="IPR034144">
    <property type="entry name" value="TOPRIM_TopoIII"/>
</dbReference>
<organism evidence="15 16">
    <name type="scientific">Evansella vedderi</name>
    <dbReference type="NCBI Taxonomy" id="38282"/>
    <lineage>
        <taxon>Bacteria</taxon>
        <taxon>Bacillati</taxon>
        <taxon>Bacillota</taxon>
        <taxon>Bacilli</taxon>
        <taxon>Bacillales</taxon>
        <taxon>Bacillaceae</taxon>
        <taxon>Evansella</taxon>
    </lineage>
</organism>
<feature type="domain" description="Toprim" evidence="13">
    <location>
        <begin position="1"/>
        <end position="140"/>
    </location>
</feature>
<dbReference type="InterPro" id="IPR013826">
    <property type="entry name" value="Topo_IA_cen_sub3"/>
</dbReference>
<keyword evidence="7" id="KW-0238">DNA-binding</keyword>
<dbReference type="SMART" id="SM00493">
    <property type="entry name" value="TOPRIM"/>
    <property type="match status" value="1"/>
</dbReference>
<dbReference type="Gene3D" id="3.40.50.140">
    <property type="match status" value="1"/>
</dbReference>
<dbReference type="Gene3D" id="1.10.460.10">
    <property type="entry name" value="Topoisomerase I, domain 2"/>
    <property type="match status" value="1"/>
</dbReference>
<name>A0ABT9ZV54_9BACI</name>
<dbReference type="InterPro" id="IPR023405">
    <property type="entry name" value="Topo_IA_core_domain"/>
</dbReference>
<keyword evidence="16" id="KW-1185">Reference proteome</keyword>
<keyword evidence="5" id="KW-0460">Magnesium</keyword>
<dbReference type="PANTHER" id="PTHR11390:SF21">
    <property type="entry name" value="DNA TOPOISOMERASE 3-ALPHA"/>
    <property type="match status" value="1"/>
</dbReference>
<dbReference type="PROSITE" id="PS52039">
    <property type="entry name" value="TOPO_IA_2"/>
    <property type="match status" value="1"/>
</dbReference>
<evidence type="ECO:0000256" key="8">
    <source>
        <dbReference type="ARBA" id="ARBA00023235"/>
    </source>
</evidence>
<dbReference type="PRINTS" id="PR00417">
    <property type="entry name" value="PRTPISMRASEI"/>
</dbReference>
<dbReference type="Pfam" id="PF01131">
    <property type="entry name" value="Topoisom_bac"/>
    <property type="match status" value="1"/>
</dbReference>
<dbReference type="PROSITE" id="PS00396">
    <property type="entry name" value="TOPO_IA_1"/>
    <property type="match status" value="1"/>
</dbReference>
<dbReference type="SMART" id="SM00436">
    <property type="entry name" value="TOP1Bc"/>
    <property type="match status" value="1"/>
</dbReference>
<dbReference type="Gene3D" id="1.10.290.10">
    <property type="entry name" value="Topoisomerase I, domain 4"/>
    <property type="match status" value="1"/>
</dbReference>
<evidence type="ECO:0000256" key="5">
    <source>
        <dbReference type="ARBA" id="ARBA00022842"/>
    </source>
</evidence>